<evidence type="ECO:0000313" key="4">
    <source>
        <dbReference type="Proteomes" id="UP000663870"/>
    </source>
</evidence>
<dbReference type="Proteomes" id="UP000663854">
    <property type="component" value="Unassembled WGS sequence"/>
</dbReference>
<proteinExistence type="predicted"/>
<evidence type="ECO:0000313" key="2">
    <source>
        <dbReference type="EMBL" id="CAF1452302.1"/>
    </source>
</evidence>
<protein>
    <submittedName>
        <fullName evidence="3">Uncharacterized protein</fullName>
    </submittedName>
</protein>
<dbReference type="Proteomes" id="UP000663864">
    <property type="component" value="Unassembled WGS sequence"/>
</dbReference>
<keyword evidence="4" id="KW-1185">Reference proteome</keyword>
<organism evidence="3 4">
    <name type="scientific">Rotaria sordida</name>
    <dbReference type="NCBI Taxonomy" id="392033"/>
    <lineage>
        <taxon>Eukaryota</taxon>
        <taxon>Metazoa</taxon>
        <taxon>Spiralia</taxon>
        <taxon>Gnathifera</taxon>
        <taxon>Rotifera</taxon>
        <taxon>Eurotatoria</taxon>
        <taxon>Bdelloidea</taxon>
        <taxon>Philodinida</taxon>
        <taxon>Philodinidae</taxon>
        <taxon>Rotaria</taxon>
    </lineage>
</organism>
<name>A0A816D7T9_9BILA</name>
<accession>A0A816D7T9</accession>
<evidence type="ECO:0000313" key="1">
    <source>
        <dbReference type="EMBL" id="CAF1418839.1"/>
    </source>
</evidence>
<reference evidence="3" key="1">
    <citation type="submission" date="2021-02" db="EMBL/GenBank/DDBJ databases">
        <authorList>
            <person name="Nowell W R."/>
        </authorList>
    </citation>
    <scope>NUCLEOTIDE SEQUENCE</scope>
</reference>
<sequence length="70" mass="7768">MFTCCGERLSAGFGVTSRSITTSMLFSLDIVRWSNFRSDSIFDEIAVGKDIAVVCSDDWFAFSELIKTEG</sequence>
<dbReference type="EMBL" id="CAJNOH010006045">
    <property type="protein sequence ID" value="CAF1418839.1"/>
    <property type="molecule type" value="Genomic_DNA"/>
</dbReference>
<dbReference type="EMBL" id="CAJNOL010007581">
    <property type="protein sequence ID" value="CAF1629575.1"/>
    <property type="molecule type" value="Genomic_DNA"/>
</dbReference>
<dbReference type="AlphaFoldDB" id="A0A816D7T9"/>
<evidence type="ECO:0000313" key="3">
    <source>
        <dbReference type="EMBL" id="CAF1629575.1"/>
    </source>
</evidence>
<feature type="non-terminal residue" evidence="3">
    <location>
        <position position="70"/>
    </location>
</feature>
<comment type="caution">
    <text evidence="3">The sequence shown here is derived from an EMBL/GenBank/DDBJ whole genome shotgun (WGS) entry which is preliminary data.</text>
</comment>
<dbReference type="EMBL" id="CAJNOT010004997">
    <property type="protein sequence ID" value="CAF1452302.1"/>
    <property type="molecule type" value="Genomic_DNA"/>
</dbReference>
<dbReference type="Proteomes" id="UP000663870">
    <property type="component" value="Unassembled WGS sequence"/>
</dbReference>
<gene>
    <name evidence="3" type="ORF">JXQ802_LOCUS51617</name>
    <name evidence="1" type="ORF">PYM288_LOCUS35372</name>
    <name evidence="2" type="ORF">ZHD862_LOCUS35321</name>
</gene>